<dbReference type="RefSeq" id="WP_166989185.1">
    <property type="nucleotide sequence ID" value="NZ_CP061169.1"/>
</dbReference>
<accession>A0ABX6YM31</accession>
<name>A0ABX6YM31_9MICO</name>
<keyword evidence="2" id="KW-1185">Reference proteome</keyword>
<reference evidence="1 2" key="1">
    <citation type="submission" date="2020-12" db="EMBL/GenBank/DDBJ databases">
        <title>Microbacterium sp. HY060.</title>
        <authorList>
            <person name="Zhou J."/>
        </authorList>
    </citation>
    <scope>NUCLEOTIDE SEQUENCE [LARGE SCALE GENOMIC DNA]</scope>
    <source>
        <strain evidence="1 2">HY60</strain>
    </source>
</reference>
<evidence type="ECO:0000313" key="2">
    <source>
        <dbReference type="Proteomes" id="UP000662814"/>
    </source>
</evidence>
<sequence length="146" mass="15216">MSFRRRACAALIALGVLLIPVLSGCSFVEQTMNQTVQDAVREATGGDVELTEGVPDGFPTDVVPLIDGSIRGATQTEGSDIHWVVLVSGDVSADDAKKKLQEAGFTVDGEASTAKLGSVMTMSSDDYDVTVVGASESVLYTVTSRG</sequence>
<evidence type="ECO:0000313" key="1">
    <source>
        <dbReference type="EMBL" id="QPZ39634.1"/>
    </source>
</evidence>
<organism evidence="1 2">
    <name type="scientific">Paramicrobacterium chengjingii</name>
    <dbReference type="NCBI Taxonomy" id="2769067"/>
    <lineage>
        <taxon>Bacteria</taxon>
        <taxon>Bacillati</taxon>
        <taxon>Actinomycetota</taxon>
        <taxon>Actinomycetes</taxon>
        <taxon>Micrococcales</taxon>
        <taxon>Microbacteriaceae</taxon>
        <taxon>Paramicrobacterium</taxon>
    </lineage>
</organism>
<dbReference type="EMBL" id="CP061169">
    <property type="protein sequence ID" value="QPZ39634.1"/>
    <property type="molecule type" value="Genomic_DNA"/>
</dbReference>
<gene>
    <name evidence="1" type="ORF">HCR76_06165</name>
</gene>
<dbReference type="PROSITE" id="PS51257">
    <property type="entry name" value="PROKAR_LIPOPROTEIN"/>
    <property type="match status" value="1"/>
</dbReference>
<proteinExistence type="predicted"/>
<dbReference type="Proteomes" id="UP000662814">
    <property type="component" value="Chromosome"/>
</dbReference>
<protein>
    <recommendedName>
        <fullName evidence="3">LytR/CpsA/Psr regulator C-terminal domain-containing protein</fullName>
    </recommendedName>
</protein>
<evidence type="ECO:0008006" key="3">
    <source>
        <dbReference type="Google" id="ProtNLM"/>
    </source>
</evidence>